<accession>A0A662DDB4</accession>
<dbReference type="GO" id="GO:0005524">
    <property type="term" value="F:ATP binding"/>
    <property type="evidence" value="ECO:0007669"/>
    <property type="project" value="UniProtKB-KW"/>
</dbReference>
<dbReference type="GO" id="GO:0006412">
    <property type="term" value="P:translation"/>
    <property type="evidence" value="ECO:0007669"/>
    <property type="project" value="UniProtKB-UniRule"/>
</dbReference>
<feature type="active site" description="Charge relay system" evidence="7">
    <location>
        <position position="151"/>
    </location>
</feature>
<keyword evidence="5 7" id="KW-0648">Protein biosynthesis</keyword>
<dbReference type="InterPro" id="IPR004412">
    <property type="entry name" value="GatA"/>
</dbReference>
<evidence type="ECO:0000256" key="2">
    <source>
        <dbReference type="ARBA" id="ARBA00022598"/>
    </source>
</evidence>
<dbReference type="HAMAP" id="MF_00120">
    <property type="entry name" value="GatA"/>
    <property type="match status" value="1"/>
</dbReference>
<evidence type="ECO:0000256" key="6">
    <source>
        <dbReference type="ARBA" id="ARBA00047407"/>
    </source>
</evidence>
<dbReference type="InterPro" id="IPR020556">
    <property type="entry name" value="Amidase_CS"/>
</dbReference>
<evidence type="ECO:0000256" key="7">
    <source>
        <dbReference type="HAMAP-Rule" id="MF_00120"/>
    </source>
</evidence>
<dbReference type="GO" id="GO:0030956">
    <property type="term" value="C:glutamyl-tRNA(Gln) amidotransferase complex"/>
    <property type="evidence" value="ECO:0007669"/>
    <property type="project" value="InterPro"/>
</dbReference>
<reference evidence="9 10" key="1">
    <citation type="submission" date="2018-06" db="EMBL/GenBank/DDBJ databases">
        <title>Extensive metabolic versatility and redundancy in microbially diverse, dynamic hydrothermal sediments.</title>
        <authorList>
            <person name="Dombrowski N."/>
            <person name="Teske A."/>
            <person name="Baker B.J."/>
        </authorList>
    </citation>
    <scope>NUCLEOTIDE SEQUENCE [LARGE SCALE GENOMIC DNA]</scope>
    <source>
        <strain evidence="9">B3_G15</strain>
    </source>
</reference>
<feature type="domain" description="Amidase" evidence="8">
    <location>
        <begin position="50"/>
        <end position="463"/>
    </location>
</feature>
<dbReference type="GO" id="GO:0050567">
    <property type="term" value="F:glutaminyl-tRNA synthase (glutamine-hydrolyzing) activity"/>
    <property type="evidence" value="ECO:0007669"/>
    <property type="project" value="UniProtKB-UniRule"/>
</dbReference>
<evidence type="ECO:0000313" key="10">
    <source>
        <dbReference type="Proteomes" id="UP000280417"/>
    </source>
</evidence>
<comment type="similarity">
    <text evidence="1 7">Belongs to the amidase family. GatA subfamily.</text>
</comment>
<dbReference type="EMBL" id="QMQA01000189">
    <property type="protein sequence ID" value="RLE12132.1"/>
    <property type="molecule type" value="Genomic_DNA"/>
</dbReference>
<feature type="active site" description="Acyl-ester intermediate" evidence="7">
    <location>
        <position position="175"/>
    </location>
</feature>
<dbReference type="PANTHER" id="PTHR11895">
    <property type="entry name" value="TRANSAMIDASE"/>
    <property type="match status" value="1"/>
</dbReference>
<dbReference type="InterPro" id="IPR023631">
    <property type="entry name" value="Amidase_dom"/>
</dbReference>
<dbReference type="AlphaFoldDB" id="A0A662DDB4"/>
<evidence type="ECO:0000256" key="5">
    <source>
        <dbReference type="ARBA" id="ARBA00022917"/>
    </source>
</evidence>
<comment type="catalytic activity">
    <reaction evidence="6 7">
        <text>L-glutamyl-tRNA(Gln) + L-glutamine + ATP + H2O = L-glutaminyl-tRNA(Gln) + L-glutamate + ADP + phosphate + H(+)</text>
        <dbReference type="Rhea" id="RHEA:17521"/>
        <dbReference type="Rhea" id="RHEA-COMP:9681"/>
        <dbReference type="Rhea" id="RHEA-COMP:9684"/>
        <dbReference type="ChEBI" id="CHEBI:15377"/>
        <dbReference type="ChEBI" id="CHEBI:15378"/>
        <dbReference type="ChEBI" id="CHEBI:29985"/>
        <dbReference type="ChEBI" id="CHEBI:30616"/>
        <dbReference type="ChEBI" id="CHEBI:43474"/>
        <dbReference type="ChEBI" id="CHEBI:58359"/>
        <dbReference type="ChEBI" id="CHEBI:78520"/>
        <dbReference type="ChEBI" id="CHEBI:78521"/>
        <dbReference type="ChEBI" id="CHEBI:456216"/>
        <dbReference type="EC" id="6.3.5.7"/>
    </reaction>
</comment>
<comment type="subunit">
    <text evidence="7">Heterotrimer of A, B and C subunits.</text>
</comment>
<protein>
    <recommendedName>
        <fullName evidence="7">Glutamyl-tRNA(Gln) amidotransferase subunit A</fullName>
        <shortName evidence="7">Glu-ADT subunit A</shortName>
        <ecNumber evidence="7">6.3.5.7</ecNumber>
    </recommendedName>
</protein>
<keyword evidence="9" id="KW-0808">Transferase</keyword>
<dbReference type="NCBIfam" id="TIGR00132">
    <property type="entry name" value="gatA"/>
    <property type="match status" value="1"/>
</dbReference>
<dbReference type="InterPro" id="IPR036928">
    <property type="entry name" value="AS_sf"/>
</dbReference>
<keyword evidence="3 7" id="KW-0547">Nucleotide-binding</keyword>
<dbReference type="Gene3D" id="3.90.1300.10">
    <property type="entry name" value="Amidase signature (AS) domain"/>
    <property type="match status" value="1"/>
</dbReference>
<dbReference type="Proteomes" id="UP000280417">
    <property type="component" value="Unassembled WGS sequence"/>
</dbReference>
<comment type="function">
    <text evidence="7">Allows the formation of correctly charged Gln-tRNA(Gln) through the transamidation of misacylated Glu-tRNA(Gln) in organisms which lack glutaminyl-tRNA synthetase. The reaction takes place in the presence of glutamine and ATP through an activated gamma-phospho-Glu-tRNA(Gln).</text>
</comment>
<evidence type="ECO:0000259" key="8">
    <source>
        <dbReference type="Pfam" id="PF01425"/>
    </source>
</evidence>
<keyword evidence="2 7" id="KW-0436">Ligase</keyword>
<dbReference type="GO" id="GO:0016740">
    <property type="term" value="F:transferase activity"/>
    <property type="evidence" value="ECO:0007669"/>
    <property type="project" value="UniProtKB-KW"/>
</dbReference>
<keyword evidence="4 7" id="KW-0067">ATP-binding</keyword>
<comment type="caution">
    <text evidence="9">The sequence shown here is derived from an EMBL/GenBank/DDBJ whole genome shotgun (WGS) entry which is preliminary data.</text>
</comment>
<feature type="active site" description="Charge relay system" evidence="7">
    <location>
        <position position="76"/>
    </location>
</feature>
<evidence type="ECO:0000256" key="1">
    <source>
        <dbReference type="ARBA" id="ARBA00008069"/>
    </source>
</evidence>
<dbReference type="PANTHER" id="PTHR11895:SF151">
    <property type="entry name" value="GLUTAMYL-TRNA(GLN) AMIDOTRANSFERASE SUBUNIT A"/>
    <property type="match status" value="1"/>
</dbReference>
<gene>
    <name evidence="7 9" type="primary">gatA</name>
    <name evidence="9" type="ORF">DRJ04_06755</name>
</gene>
<name>A0A662DDB4_UNCAE</name>
<evidence type="ECO:0000313" key="9">
    <source>
        <dbReference type="EMBL" id="RLE12132.1"/>
    </source>
</evidence>
<proteinExistence type="inferred from homology"/>
<evidence type="ECO:0000256" key="3">
    <source>
        <dbReference type="ARBA" id="ARBA00022741"/>
    </source>
</evidence>
<dbReference type="SUPFAM" id="SSF75304">
    <property type="entry name" value="Amidase signature (AS) enzymes"/>
    <property type="match status" value="1"/>
</dbReference>
<dbReference type="InterPro" id="IPR000120">
    <property type="entry name" value="Amidase"/>
</dbReference>
<organism evidence="9 10">
    <name type="scientific">Aerophobetes bacterium</name>
    <dbReference type="NCBI Taxonomy" id="2030807"/>
    <lineage>
        <taxon>Bacteria</taxon>
        <taxon>Candidatus Aerophobota</taxon>
    </lineage>
</organism>
<dbReference type="PROSITE" id="PS00571">
    <property type="entry name" value="AMIDASES"/>
    <property type="match status" value="1"/>
</dbReference>
<dbReference type="Pfam" id="PF01425">
    <property type="entry name" value="Amidase"/>
    <property type="match status" value="1"/>
</dbReference>
<evidence type="ECO:0000256" key="4">
    <source>
        <dbReference type="ARBA" id="ARBA00022840"/>
    </source>
</evidence>
<dbReference type="EC" id="6.3.5.7" evidence="7"/>
<sequence length="475" mass="52038">MGLNELSLAELRKKLKSGEVTPAEIVEDIYDAIEKDRENESPLNAYISFDLNRIEEYIKKDFWRDTLLEGVPIGIKDVINVKGENTTCGSKILDRYISPYDATSIIYLKKNGGIPCGKLNMDEFAMGSSNENSAFGAVRNPHDRTRVPGGSSGGPAAAVAGNLAIAALGSDTGGSIRQPASMCGVFGIKPTYGRVSRYGLVAYASSFDQIGPITKTVEDGAILLNCIAGFDSKDSTSADEPVPDFQSCLDKGVKGLVAGIPEEYFGEGLDPEVRERVEQGIKVLEEAGIRTKRLSLAYTKYAVATYYIIATAEASSNLARFDGIRYGRWFVETDDLQELYKINRSSGFGKEVKRRIMLGTFTLSSGYYDAYYLKAQKARTLIREDFKRAFDEVQLILTPVSPVPAWEIGKLVDDPLKMYLSDIYTVPVNLAGLPASSVPCGKTKEGLPVGLQIIANHFREDLIFRASRVVEKEMG</sequence>